<dbReference type="PANTHER" id="PTHR23514:SF3">
    <property type="entry name" value="BYPASS OF STOP CODON PROTEIN 6"/>
    <property type="match status" value="1"/>
</dbReference>
<reference evidence="9 10" key="1">
    <citation type="submission" date="2024-09" db="EMBL/GenBank/DDBJ databases">
        <title>Rethinking Asexuality: The Enigmatic Case of Functional Sexual Genes in Lepraria (Stereocaulaceae).</title>
        <authorList>
            <person name="Doellman M."/>
            <person name="Sun Y."/>
            <person name="Barcenas-Pena A."/>
            <person name="Lumbsch H.T."/>
            <person name="Grewe F."/>
        </authorList>
    </citation>
    <scope>NUCLEOTIDE SEQUENCE [LARGE SCALE GENOMIC DNA]</scope>
    <source>
        <strain evidence="9 10">Mercado 3170</strain>
    </source>
</reference>
<dbReference type="SUPFAM" id="SSF103473">
    <property type="entry name" value="MFS general substrate transporter"/>
    <property type="match status" value="1"/>
</dbReference>
<comment type="subcellular location">
    <subcellularLocation>
        <location evidence="1">Endomembrane system</location>
        <topology evidence="1">Multi-pass membrane protein</topology>
    </subcellularLocation>
</comment>
<dbReference type="InterPro" id="IPR036259">
    <property type="entry name" value="MFS_trans_sf"/>
</dbReference>
<comment type="similarity">
    <text evidence="2">Belongs to the major facilitator superfamily.</text>
</comment>
<evidence type="ECO:0000313" key="9">
    <source>
        <dbReference type="EMBL" id="KAL2039767.1"/>
    </source>
</evidence>
<feature type="transmembrane region" description="Helical" evidence="7">
    <location>
        <begin position="339"/>
        <end position="357"/>
    </location>
</feature>
<evidence type="ECO:0000259" key="8">
    <source>
        <dbReference type="PROSITE" id="PS50850"/>
    </source>
</evidence>
<sequence>MQLIGADYKLSYLVTSLVFLSPFSGYTLAALLSDRIHRLFGRRGVAYIATTCRILAYIVISTHPPYPAVVVILSLAGMGNGLLDAAWNAWIGTMDQQNQLLGLLHGCFGLGATISPLIATAMVTKGNLGWWTFYYIMVGVVTLELIAGTAAFWRATGEQYRDNNRADGGEEKGMTRLALRKRVTWICSIFFLTYVGTEVSLGGWIVTFMMRIRQGQPFASGMTATGFWLGLTVGRVSLGFVTGRIGERRAVCIYLFCGIGLELIFWLVPQFFVSAIAIAFVGFFIGPMFPAGVVAATKLLPQELHVAAIGCSAAVGGGGAALLPFAVGAIAQAKGVQTLQPVVLGLLVLLLAIWLTLPRIPKHEHQS</sequence>
<evidence type="ECO:0000256" key="6">
    <source>
        <dbReference type="ARBA" id="ARBA00023136"/>
    </source>
</evidence>
<evidence type="ECO:0000256" key="2">
    <source>
        <dbReference type="ARBA" id="ARBA00008335"/>
    </source>
</evidence>
<feature type="transmembrane region" description="Helical" evidence="7">
    <location>
        <begin position="44"/>
        <end position="60"/>
    </location>
</feature>
<evidence type="ECO:0000256" key="3">
    <source>
        <dbReference type="ARBA" id="ARBA00022448"/>
    </source>
</evidence>
<feature type="transmembrane region" description="Helical" evidence="7">
    <location>
        <begin position="250"/>
        <end position="268"/>
    </location>
</feature>
<feature type="transmembrane region" description="Helical" evidence="7">
    <location>
        <begin position="100"/>
        <end position="121"/>
    </location>
</feature>
<feature type="transmembrane region" description="Helical" evidence="7">
    <location>
        <begin position="66"/>
        <end position="88"/>
    </location>
</feature>
<keyword evidence="3" id="KW-0813">Transport</keyword>
<gene>
    <name evidence="9" type="ORF">N7G274_007626</name>
</gene>
<dbReference type="InterPro" id="IPR011701">
    <property type="entry name" value="MFS"/>
</dbReference>
<evidence type="ECO:0000256" key="7">
    <source>
        <dbReference type="SAM" id="Phobius"/>
    </source>
</evidence>
<feature type="transmembrane region" description="Helical" evidence="7">
    <location>
        <begin position="306"/>
        <end position="327"/>
    </location>
</feature>
<dbReference type="PANTHER" id="PTHR23514">
    <property type="entry name" value="BYPASS OF STOP CODON PROTEIN 6"/>
    <property type="match status" value="1"/>
</dbReference>
<evidence type="ECO:0000256" key="4">
    <source>
        <dbReference type="ARBA" id="ARBA00022692"/>
    </source>
</evidence>
<evidence type="ECO:0000256" key="1">
    <source>
        <dbReference type="ARBA" id="ARBA00004127"/>
    </source>
</evidence>
<dbReference type="InterPro" id="IPR020846">
    <property type="entry name" value="MFS_dom"/>
</dbReference>
<dbReference type="EMBL" id="JBEFKJ010000024">
    <property type="protein sequence ID" value="KAL2039767.1"/>
    <property type="molecule type" value="Genomic_DNA"/>
</dbReference>
<dbReference type="PROSITE" id="PS50850">
    <property type="entry name" value="MFS"/>
    <property type="match status" value="1"/>
</dbReference>
<feature type="transmembrane region" description="Helical" evidence="7">
    <location>
        <begin position="12"/>
        <end position="32"/>
    </location>
</feature>
<feature type="domain" description="Major facilitator superfamily (MFS) profile" evidence="8">
    <location>
        <begin position="1"/>
        <end position="364"/>
    </location>
</feature>
<comment type="caution">
    <text evidence="9">The sequence shown here is derived from an EMBL/GenBank/DDBJ whole genome shotgun (WGS) entry which is preliminary data.</text>
</comment>
<dbReference type="InterPro" id="IPR051788">
    <property type="entry name" value="MFS_Transporter"/>
</dbReference>
<keyword evidence="10" id="KW-1185">Reference proteome</keyword>
<keyword evidence="4 7" id="KW-0812">Transmembrane</keyword>
<organism evidence="9 10">
    <name type="scientific">Stereocaulon virgatum</name>
    <dbReference type="NCBI Taxonomy" id="373712"/>
    <lineage>
        <taxon>Eukaryota</taxon>
        <taxon>Fungi</taxon>
        <taxon>Dikarya</taxon>
        <taxon>Ascomycota</taxon>
        <taxon>Pezizomycotina</taxon>
        <taxon>Lecanoromycetes</taxon>
        <taxon>OSLEUM clade</taxon>
        <taxon>Lecanoromycetidae</taxon>
        <taxon>Lecanorales</taxon>
        <taxon>Lecanorineae</taxon>
        <taxon>Stereocaulaceae</taxon>
        <taxon>Stereocaulon</taxon>
    </lineage>
</organism>
<keyword evidence="6 7" id="KW-0472">Membrane</keyword>
<keyword evidence="5 7" id="KW-1133">Transmembrane helix</keyword>
<evidence type="ECO:0000256" key="5">
    <source>
        <dbReference type="ARBA" id="ARBA00022989"/>
    </source>
</evidence>
<accession>A0ABR4A5U6</accession>
<feature type="transmembrane region" description="Helical" evidence="7">
    <location>
        <begin position="133"/>
        <end position="153"/>
    </location>
</feature>
<dbReference type="Pfam" id="PF07690">
    <property type="entry name" value="MFS_1"/>
    <property type="match status" value="1"/>
</dbReference>
<name>A0ABR4A5U6_9LECA</name>
<feature type="transmembrane region" description="Helical" evidence="7">
    <location>
        <begin position="183"/>
        <end position="206"/>
    </location>
</feature>
<protein>
    <recommendedName>
        <fullName evidence="8">Major facilitator superfamily (MFS) profile domain-containing protein</fullName>
    </recommendedName>
</protein>
<feature type="transmembrane region" description="Helical" evidence="7">
    <location>
        <begin position="218"/>
        <end position="238"/>
    </location>
</feature>
<proteinExistence type="inferred from homology"/>
<feature type="transmembrane region" description="Helical" evidence="7">
    <location>
        <begin position="274"/>
        <end position="294"/>
    </location>
</feature>
<dbReference type="Gene3D" id="1.20.1250.20">
    <property type="entry name" value="MFS general substrate transporter like domains"/>
    <property type="match status" value="2"/>
</dbReference>
<evidence type="ECO:0000313" key="10">
    <source>
        <dbReference type="Proteomes" id="UP001590950"/>
    </source>
</evidence>
<dbReference type="Proteomes" id="UP001590950">
    <property type="component" value="Unassembled WGS sequence"/>
</dbReference>